<evidence type="ECO:0000256" key="1">
    <source>
        <dbReference type="SAM" id="MobiDB-lite"/>
    </source>
</evidence>
<dbReference type="AlphaFoldDB" id="A0A1C3H335"/>
<gene>
    <name evidence="2" type="ORF">CHUV0807_0689</name>
</gene>
<proteinExistence type="predicted"/>
<evidence type="ECO:0000313" key="3">
    <source>
        <dbReference type="Proteomes" id="UP000190837"/>
    </source>
</evidence>
<dbReference type="Proteomes" id="UP000190837">
    <property type="component" value="Unassembled WGS sequence"/>
</dbReference>
<feature type="region of interest" description="Disordered" evidence="1">
    <location>
        <begin position="1"/>
        <end position="40"/>
    </location>
</feature>
<accession>A0A1C3H335</accession>
<dbReference type="EMBL" id="FKLO01000030">
    <property type="protein sequence ID" value="SAM60153.1"/>
    <property type="molecule type" value="Genomic_DNA"/>
</dbReference>
<evidence type="ECO:0000313" key="2">
    <source>
        <dbReference type="EMBL" id="SAM60153.1"/>
    </source>
</evidence>
<name>A0A1C3H335_9GAMM</name>
<protein>
    <submittedName>
        <fullName evidence="2">Uncharacterized protein</fullName>
    </submittedName>
</protein>
<sequence length="40" mass="4262">MLSAINGRPTSMAIEQRGMRANPTPALPHRGRGRFGVVTG</sequence>
<organism evidence="2 3">
    <name type="scientific">Cardiobacterium hominis</name>
    <dbReference type="NCBI Taxonomy" id="2718"/>
    <lineage>
        <taxon>Bacteria</taxon>
        <taxon>Pseudomonadati</taxon>
        <taxon>Pseudomonadota</taxon>
        <taxon>Gammaproteobacteria</taxon>
        <taxon>Cardiobacteriales</taxon>
        <taxon>Cardiobacteriaceae</taxon>
        <taxon>Cardiobacterium</taxon>
    </lineage>
</organism>
<reference evidence="3" key="1">
    <citation type="submission" date="2016-04" db="EMBL/GenBank/DDBJ databases">
        <authorList>
            <person name="Tagini F."/>
        </authorList>
    </citation>
    <scope>NUCLEOTIDE SEQUENCE [LARGE SCALE GENOMIC DNA]</scope>
    <source>
        <strain evidence="3">CHUV0807</strain>
    </source>
</reference>